<dbReference type="Pfam" id="PF04055">
    <property type="entry name" value="Radical_SAM"/>
    <property type="match status" value="1"/>
</dbReference>
<dbReference type="PANTHER" id="PTHR43273:SF8">
    <property type="entry name" value="RADICAL SAM DOMAIN PROTEIN"/>
    <property type="match status" value="1"/>
</dbReference>
<dbReference type="Proteomes" id="UP001500620">
    <property type="component" value="Unassembled WGS sequence"/>
</dbReference>
<comment type="caution">
    <text evidence="6">The sequence shown here is derived from an EMBL/GenBank/DDBJ whole genome shotgun (WGS) entry which is preliminary data.</text>
</comment>
<gene>
    <name evidence="6" type="ORF">GCM10022255_053660</name>
</gene>
<evidence type="ECO:0000313" key="6">
    <source>
        <dbReference type="EMBL" id="GAA4253307.1"/>
    </source>
</evidence>
<proteinExistence type="predicted"/>
<evidence type="ECO:0000313" key="7">
    <source>
        <dbReference type="Proteomes" id="UP001500620"/>
    </source>
</evidence>
<keyword evidence="2" id="KW-0479">Metal-binding</keyword>
<keyword evidence="4" id="KW-0411">Iron-sulfur</keyword>
<dbReference type="SUPFAM" id="SSF102114">
    <property type="entry name" value="Radical SAM enzymes"/>
    <property type="match status" value="1"/>
</dbReference>
<evidence type="ECO:0000256" key="1">
    <source>
        <dbReference type="ARBA" id="ARBA00022691"/>
    </source>
</evidence>
<evidence type="ECO:0000259" key="5">
    <source>
        <dbReference type="PROSITE" id="PS51918"/>
    </source>
</evidence>
<dbReference type="InterPro" id="IPR007197">
    <property type="entry name" value="rSAM"/>
</dbReference>
<dbReference type="EMBL" id="BAABAT010000015">
    <property type="protein sequence ID" value="GAA4253307.1"/>
    <property type="molecule type" value="Genomic_DNA"/>
</dbReference>
<dbReference type="InterPro" id="IPR058240">
    <property type="entry name" value="rSAM_sf"/>
</dbReference>
<organism evidence="6 7">
    <name type="scientific">Dactylosporangium darangshiense</name>
    <dbReference type="NCBI Taxonomy" id="579108"/>
    <lineage>
        <taxon>Bacteria</taxon>
        <taxon>Bacillati</taxon>
        <taxon>Actinomycetota</taxon>
        <taxon>Actinomycetes</taxon>
        <taxon>Micromonosporales</taxon>
        <taxon>Micromonosporaceae</taxon>
        <taxon>Dactylosporangium</taxon>
    </lineage>
</organism>
<keyword evidence="3" id="KW-0408">Iron</keyword>
<sequence length="314" mass="34053">MRELRVVLHGGEPLLAGHDLLASALRMIRDAFPPTRFSMQTNGILIDDAFLALFHEYGVSVGVSVDGGPAETDRHRRYASGRGSYDRIAAGIARLMQPEHAAIYGGLLCTIDVDNDPDEVYDGLLAFRPPRVDLLLPHGNWTTPPPHHDRPLAYARWLIRVFDRWYEHRPVASGTRIRLFESIIARLFGLPSETETIGGEAPGIITVETDGAYEQSDALKTTTEGGPATGLALADAGVADVLSHLAVAAPYRLSAKCLSCPVVKVCGGGLRAHRYAEATGFDNPSVYCDDLLALINHIGERVRADLTQPAVVTQ</sequence>
<dbReference type="PANTHER" id="PTHR43273">
    <property type="entry name" value="ANAEROBIC SULFATASE-MATURATING ENZYME HOMOLOG ASLB-RELATED"/>
    <property type="match status" value="1"/>
</dbReference>
<keyword evidence="7" id="KW-1185">Reference proteome</keyword>
<dbReference type="Gene3D" id="3.20.20.70">
    <property type="entry name" value="Aldolase class I"/>
    <property type="match status" value="1"/>
</dbReference>
<dbReference type="PROSITE" id="PS51918">
    <property type="entry name" value="RADICAL_SAM"/>
    <property type="match status" value="1"/>
</dbReference>
<name>A0ABP8DDF5_9ACTN</name>
<dbReference type="CDD" id="cd01335">
    <property type="entry name" value="Radical_SAM"/>
    <property type="match status" value="1"/>
</dbReference>
<reference evidence="7" key="1">
    <citation type="journal article" date="2019" name="Int. J. Syst. Evol. Microbiol.">
        <title>The Global Catalogue of Microorganisms (GCM) 10K type strain sequencing project: providing services to taxonomists for standard genome sequencing and annotation.</title>
        <authorList>
            <consortium name="The Broad Institute Genomics Platform"/>
            <consortium name="The Broad Institute Genome Sequencing Center for Infectious Disease"/>
            <person name="Wu L."/>
            <person name="Ma J."/>
        </authorList>
    </citation>
    <scope>NUCLEOTIDE SEQUENCE [LARGE SCALE GENOMIC DNA]</scope>
    <source>
        <strain evidence="7">JCM 17441</strain>
    </source>
</reference>
<evidence type="ECO:0000256" key="2">
    <source>
        <dbReference type="ARBA" id="ARBA00022723"/>
    </source>
</evidence>
<keyword evidence="1" id="KW-0949">S-adenosyl-L-methionine</keyword>
<evidence type="ECO:0000256" key="3">
    <source>
        <dbReference type="ARBA" id="ARBA00023004"/>
    </source>
</evidence>
<dbReference type="InterPro" id="IPR023867">
    <property type="entry name" value="Sulphatase_maturase_rSAM"/>
</dbReference>
<dbReference type="InterPro" id="IPR013785">
    <property type="entry name" value="Aldolase_TIM"/>
</dbReference>
<accession>A0ABP8DDF5</accession>
<protein>
    <submittedName>
        <fullName evidence="6">FxsB family radical SAM/SPASM domain protein</fullName>
    </submittedName>
</protein>
<feature type="domain" description="Radical SAM core" evidence="5">
    <location>
        <begin position="1"/>
        <end position="178"/>
    </location>
</feature>
<evidence type="ECO:0000256" key="4">
    <source>
        <dbReference type="ARBA" id="ARBA00023014"/>
    </source>
</evidence>